<keyword evidence="4" id="KW-0732">Signal</keyword>
<protein>
    <recommendedName>
        <fullName evidence="10">X8 domain-containing protein</fullName>
    </recommendedName>
</protein>
<dbReference type="GO" id="GO:0098552">
    <property type="term" value="C:side of membrane"/>
    <property type="evidence" value="ECO:0007669"/>
    <property type="project" value="UniProtKB-KW"/>
</dbReference>
<keyword evidence="12" id="KW-1185">Reference proteome</keyword>
<evidence type="ECO:0000259" key="10">
    <source>
        <dbReference type="SMART" id="SM00768"/>
    </source>
</evidence>
<name>A0AAW2CWY6_9ROSI</name>
<keyword evidence="9" id="KW-0812">Transmembrane</keyword>
<dbReference type="AlphaFoldDB" id="A0AAW2CWY6"/>
<keyword evidence="6" id="KW-1015">Disulfide bond</keyword>
<feature type="transmembrane region" description="Helical" evidence="9">
    <location>
        <begin position="168"/>
        <end position="186"/>
    </location>
</feature>
<evidence type="ECO:0000256" key="1">
    <source>
        <dbReference type="ARBA" id="ARBA00004609"/>
    </source>
</evidence>
<accession>A0AAW2CWY6</accession>
<dbReference type="Gene3D" id="1.20.58.1040">
    <property type="match status" value="1"/>
</dbReference>
<dbReference type="Proteomes" id="UP001459277">
    <property type="component" value="Unassembled WGS sequence"/>
</dbReference>
<evidence type="ECO:0000256" key="7">
    <source>
        <dbReference type="ARBA" id="ARBA00023180"/>
    </source>
</evidence>
<dbReference type="SMART" id="SM00768">
    <property type="entry name" value="X8"/>
    <property type="match status" value="1"/>
</dbReference>
<comment type="caution">
    <text evidence="11">The sequence shown here is derived from an EMBL/GenBank/DDBJ whole genome shotgun (WGS) entry which is preliminary data.</text>
</comment>
<proteinExistence type="predicted"/>
<feature type="domain" description="X8" evidence="10">
    <location>
        <begin position="47"/>
        <end position="132"/>
    </location>
</feature>
<keyword evidence="9" id="KW-1133">Transmembrane helix</keyword>
<gene>
    <name evidence="11" type="ORF">SO802_015849</name>
</gene>
<evidence type="ECO:0000313" key="12">
    <source>
        <dbReference type="Proteomes" id="UP001459277"/>
    </source>
</evidence>
<evidence type="ECO:0000256" key="8">
    <source>
        <dbReference type="ARBA" id="ARBA00023288"/>
    </source>
</evidence>
<dbReference type="Pfam" id="PF07983">
    <property type="entry name" value="X8"/>
    <property type="match status" value="1"/>
</dbReference>
<evidence type="ECO:0000256" key="3">
    <source>
        <dbReference type="ARBA" id="ARBA00022622"/>
    </source>
</evidence>
<dbReference type="InterPro" id="IPR012946">
    <property type="entry name" value="X8"/>
</dbReference>
<evidence type="ECO:0000256" key="2">
    <source>
        <dbReference type="ARBA" id="ARBA00022475"/>
    </source>
</evidence>
<sequence>MEKRFLLGFFFFFFFSKIFLFLVLTLPLLAAGASVSKAQAGVAGMDLWCVAKNNAEDTALQTALDWACGPGAADCSPIQQGGPCYDASDIVVMASYAFNDYYLKHGLSTDSCAFDNTAALTSLNPSHDKCKFPSSLSVSNGSFSGSTAAVGMGPSEDISGCTQIALHWFWPLITGHMFVVLSRIILER</sequence>
<evidence type="ECO:0000256" key="5">
    <source>
        <dbReference type="ARBA" id="ARBA00023136"/>
    </source>
</evidence>
<keyword evidence="3" id="KW-0336">GPI-anchor</keyword>
<keyword evidence="8" id="KW-0449">Lipoprotein</keyword>
<dbReference type="FunFam" id="1.20.58.1040:FF:000001">
    <property type="entry name" value="Glucan endo-1,3-beta-glucosidase 4"/>
    <property type="match status" value="1"/>
</dbReference>
<evidence type="ECO:0000313" key="11">
    <source>
        <dbReference type="EMBL" id="KAL0002068.1"/>
    </source>
</evidence>
<evidence type="ECO:0000256" key="6">
    <source>
        <dbReference type="ARBA" id="ARBA00023157"/>
    </source>
</evidence>
<dbReference type="PANTHER" id="PTHR31044:SF33">
    <property type="entry name" value="PLASMODESMATA CALLOSE-BINDING PROTEIN 5"/>
    <property type="match status" value="1"/>
</dbReference>
<reference evidence="11 12" key="1">
    <citation type="submission" date="2024-01" db="EMBL/GenBank/DDBJ databases">
        <title>A telomere-to-telomere, gap-free genome of sweet tea (Lithocarpus litseifolius).</title>
        <authorList>
            <person name="Zhou J."/>
        </authorList>
    </citation>
    <scope>NUCLEOTIDE SEQUENCE [LARGE SCALE GENOMIC DNA]</scope>
    <source>
        <strain evidence="11">Zhou-2022a</strain>
        <tissue evidence="11">Leaf</tissue>
    </source>
</reference>
<dbReference type="EMBL" id="JAZDWU010000005">
    <property type="protein sequence ID" value="KAL0002068.1"/>
    <property type="molecule type" value="Genomic_DNA"/>
</dbReference>
<keyword evidence="5 9" id="KW-0472">Membrane</keyword>
<comment type="subcellular location">
    <subcellularLocation>
        <location evidence="1">Cell membrane</location>
        <topology evidence="1">Lipid-anchor</topology>
        <topology evidence="1">GPI-anchor</topology>
    </subcellularLocation>
</comment>
<dbReference type="PANTHER" id="PTHR31044">
    <property type="entry name" value="BETA-1,3 GLUCANASE"/>
    <property type="match status" value="1"/>
</dbReference>
<dbReference type="GO" id="GO:0009506">
    <property type="term" value="C:plasmodesma"/>
    <property type="evidence" value="ECO:0007669"/>
    <property type="project" value="UniProtKB-ARBA"/>
</dbReference>
<evidence type="ECO:0000256" key="9">
    <source>
        <dbReference type="SAM" id="Phobius"/>
    </source>
</evidence>
<dbReference type="InterPro" id="IPR044788">
    <property type="entry name" value="X8_dom_prot"/>
</dbReference>
<dbReference type="GO" id="GO:0005886">
    <property type="term" value="C:plasma membrane"/>
    <property type="evidence" value="ECO:0007669"/>
    <property type="project" value="UniProtKB-SubCell"/>
</dbReference>
<keyword evidence="2" id="KW-1003">Cell membrane</keyword>
<keyword evidence="7" id="KW-0325">Glycoprotein</keyword>
<evidence type="ECO:0000256" key="4">
    <source>
        <dbReference type="ARBA" id="ARBA00022729"/>
    </source>
</evidence>
<organism evidence="11 12">
    <name type="scientific">Lithocarpus litseifolius</name>
    <dbReference type="NCBI Taxonomy" id="425828"/>
    <lineage>
        <taxon>Eukaryota</taxon>
        <taxon>Viridiplantae</taxon>
        <taxon>Streptophyta</taxon>
        <taxon>Embryophyta</taxon>
        <taxon>Tracheophyta</taxon>
        <taxon>Spermatophyta</taxon>
        <taxon>Magnoliopsida</taxon>
        <taxon>eudicotyledons</taxon>
        <taxon>Gunneridae</taxon>
        <taxon>Pentapetalae</taxon>
        <taxon>rosids</taxon>
        <taxon>fabids</taxon>
        <taxon>Fagales</taxon>
        <taxon>Fagaceae</taxon>
        <taxon>Lithocarpus</taxon>
    </lineage>
</organism>